<dbReference type="EMBL" id="JABXYK010000002">
    <property type="protein sequence ID" value="NVP54594.1"/>
    <property type="molecule type" value="Genomic_DNA"/>
</dbReference>
<gene>
    <name evidence="3" type="ORF">HV823_04910</name>
</gene>
<evidence type="ECO:0000256" key="1">
    <source>
        <dbReference type="SAM" id="MobiDB-lite"/>
    </source>
</evidence>
<dbReference type="Proteomes" id="UP000659172">
    <property type="component" value="Unassembled WGS sequence"/>
</dbReference>
<feature type="signal peptide" evidence="2">
    <location>
        <begin position="1"/>
        <end position="23"/>
    </location>
</feature>
<organism evidence="3 4">
    <name type="scientific">Mycoplana rhizolycopersici</name>
    <dbReference type="NCBI Taxonomy" id="2746702"/>
    <lineage>
        <taxon>Bacteria</taxon>
        <taxon>Pseudomonadati</taxon>
        <taxon>Pseudomonadota</taxon>
        <taxon>Alphaproteobacteria</taxon>
        <taxon>Hyphomicrobiales</taxon>
        <taxon>Rhizobiaceae</taxon>
        <taxon>Mycoplana</taxon>
    </lineage>
</organism>
<accession>A0ABX2QA35</accession>
<reference evidence="3 4" key="1">
    <citation type="submission" date="2020-06" db="EMBL/GenBank/DDBJ databases">
        <title>Rhizobium sp.nov. isolated from the tomato plant.</title>
        <authorList>
            <person name="Thin K.K."/>
            <person name="Zhang X."/>
            <person name="He S."/>
        </authorList>
    </citation>
    <scope>NUCLEOTIDE SEQUENCE [LARGE SCALE GENOMIC DNA]</scope>
    <source>
        <strain evidence="3 4">DBTS2</strain>
    </source>
</reference>
<name>A0ABX2QA35_9HYPH</name>
<feature type="region of interest" description="Disordered" evidence="1">
    <location>
        <begin position="46"/>
        <end position="65"/>
    </location>
</feature>
<feature type="chain" id="PRO_5045972068" description="Secreted protein" evidence="2">
    <location>
        <begin position="24"/>
        <end position="170"/>
    </location>
</feature>
<proteinExistence type="predicted"/>
<protein>
    <recommendedName>
        <fullName evidence="5">Secreted protein</fullName>
    </recommendedName>
</protein>
<comment type="caution">
    <text evidence="3">The sequence shown here is derived from an EMBL/GenBank/DDBJ whole genome shotgun (WGS) entry which is preliminary data.</text>
</comment>
<sequence>MFRPTATAILVAVIVSAAATVRAQNASPLPPAVTFAVSTGYWQDSAEDSDKAAAPTTESTAADAGDTPVRRGYYKLFSLRQPDGTAKVFLQRIEMAADGPAIASSTEIEEFTAMKAYVTDIRPESSDGVTAQPGMFATIHLKTDPKAAHSDSWTVLIDDLGEMRVEKASN</sequence>
<dbReference type="RefSeq" id="WP_176948599.1">
    <property type="nucleotide sequence ID" value="NZ_JABXYK010000002.1"/>
</dbReference>
<evidence type="ECO:0000256" key="2">
    <source>
        <dbReference type="SAM" id="SignalP"/>
    </source>
</evidence>
<evidence type="ECO:0000313" key="4">
    <source>
        <dbReference type="Proteomes" id="UP000659172"/>
    </source>
</evidence>
<keyword evidence="2" id="KW-0732">Signal</keyword>
<keyword evidence="4" id="KW-1185">Reference proteome</keyword>
<evidence type="ECO:0008006" key="5">
    <source>
        <dbReference type="Google" id="ProtNLM"/>
    </source>
</evidence>
<evidence type="ECO:0000313" key="3">
    <source>
        <dbReference type="EMBL" id="NVP54594.1"/>
    </source>
</evidence>